<comment type="caution">
    <text evidence="2">The sequence shown here is derived from an EMBL/GenBank/DDBJ whole genome shotgun (WGS) entry which is preliminary data.</text>
</comment>
<feature type="compositionally biased region" description="Basic and acidic residues" evidence="1">
    <location>
        <begin position="165"/>
        <end position="182"/>
    </location>
</feature>
<accession>A0AAD6ZUQ5</accession>
<name>A0AAD6ZUQ5_9AGAR</name>
<protein>
    <submittedName>
        <fullName evidence="2">Uncharacterized protein</fullName>
    </submittedName>
</protein>
<reference evidence="2" key="1">
    <citation type="submission" date="2023-03" db="EMBL/GenBank/DDBJ databases">
        <title>Massive genome expansion in bonnet fungi (Mycena s.s.) driven by repeated elements and novel gene families across ecological guilds.</title>
        <authorList>
            <consortium name="Lawrence Berkeley National Laboratory"/>
            <person name="Harder C.B."/>
            <person name="Miyauchi S."/>
            <person name="Viragh M."/>
            <person name="Kuo A."/>
            <person name="Thoen E."/>
            <person name="Andreopoulos B."/>
            <person name="Lu D."/>
            <person name="Skrede I."/>
            <person name="Drula E."/>
            <person name="Henrissat B."/>
            <person name="Morin E."/>
            <person name="Kohler A."/>
            <person name="Barry K."/>
            <person name="LaButti K."/>
            <person name="Morin E."/>
            <person name="Salamov A."/>
            <person name="Lipzen A."/>
            <person name="Mereny Z."/>
            <person name="Hegedus B."/>
            <person name="Baldrian P."/>
            <person name="Stursova M."/>
            <person name="Weitz H."/>
            <person name="Taylor A."/>
            <person name="Grigoriev I.V."/>
            <person name="Nagy L.G."/>
            <person name="Martin F."/>
            <person name="Kauserud H."/>
        </authorList>
    </citation>
    <scope>NUCLEOTIDE SEQUENCE</scope>
    <source>
        <strain evidence="2">CBHHK002</strain>
    </source>
</reference>
<feature type="region of interest" description="Disordered" evidence="1">
    <location>
        <begin position="287"/>
        <end position="311"/>
    </location>
</feature>
<sequence length="409" mass="45703">MYLRFAFYRTVFDNKTLFMLEFSRVYPTRGCIEDPRVTRTVLDPTRVRVRFLRVRVRVHLKVPAGVPVSILRGTSCVRSVPEWSAVPSHGARGLTAELELADKRKVHQHSASVNVDEDAGQTAVQTQRERDGCDRTGEPRPDEIETISISISISSCRRRRGLHSGRAEAKLRPGFRGDERAGGGRRSRRNPTAPSLSTTQKFASSATQENPQLRFLCSPRRRINKLGGINTIHKRSKYHLTIFGATGHGTMKVLPLQKLNNTMAVAVTPAPSISFSSHHHATHEGAEFTNNSTTYDPESSSHSSGMFSGSQNSTVTAQTLTNVTNQYPASAPSDFRMIPLGDIDLRHEIRVDNLTGIVDYHRGPVCFRRMHSARVEGRKAKVTVAMYHGTGAEEEWRQEIAKYMSIRQV</sequence>
<proteinExistence type="predicted"/>
<feature type="region of interest" description="Disordered" evidence="1">
    <location>
        <begin position="162"/>
        <end position="211"/>
    </location>
</feature>
<organism evidence="2 3">
    <name type="scientific">Mycena albidolilacea</name>
    <dbReference type="NCBI Taxonomy" id="1033008"/>
    <lineage>
        <taxon>Eukaryota</taxon>
        <taxon>Fungi</taxon>
        <taxon>Dikarya</taxon>
        <taxon>Basidiomycota</taxon>
        <taxon>Agaricomycotina</taxon>
        <taxon>Agaricomycetes</taxon>
        <taxon>Agaricomycetidae</taxon>
        <taxon>Agaricales</taxon>
        <taxon>Marasmiineae</taxon>
        <taxon>Mycenaceae</taxon>
        <taxon>Mycena</taxon>
    </lineage>
</organism>
<keyword evidence="3" id="KW-1185">Reference proteome</keyword>
<evidence type="ECO:0000256" key="1">
    <source>
        <dbReference type="SAM" id="MobiDB-lite"/>
    </source>
</evidence>
<evidence type="ECO:0000313" key="2">
    <source>
        <dbReference type="EMBL" id="KAJ7340559.1"/>
    </source>
</evidence>
<dbReference type="AlphaFoldDB" id="A0AAD6ZUQ5"/>
<feature type="region of interest" description="Disordered" evidence="1">
    <location>
        <begin position="109"/>
        <end position="141"/>
    </location>
</feature>
<evidence type="ECO:0000313" key="3">
    <source>
        <dbReference type="Proteomes" id="UP001218218"/>
    </source>
</evidence>
<feature type="compositionally biased region" description="Basic and acidic residues" evidence="1">
    <location>
        <begin position="127"/>
        <end position="141"/>
    </location>
</feature>
<feature type="compositionally biased region" description="Polar residues" evidence="1">
    <location>
        <begin position="190"/>
        <end position="211"/>
    </location>
</feature>
<dbReference type="Proteomes" id="UP001218218">
    <property type="component" value="Unassembled WGS sequence"/>
</dbReference>
<dbReference type="EMBL" id="JARIHO010000026">
    <property type="protein sequence ID" value="KAJ7340559.1"/>
    <property type="molecule type" value="Genomic_DNA"/>
</dbReference>
<feature type="compositionally biased region" description="Polar residues" evidence="1">
    <location>
        <begin position="288"/>
        <end position="298"/>
    </location>
</feature>
<gene>
    <name evidence="2" type="ORF">DFH08DRAFT_1012601</name>
</gene>
<feature type="compositionally biased region" description="Low complexity" evidence="1">
    <location>
        <begin position="300"/>
        <end position="311"/>
    </location>
</feature>